<keyword evidence="6 9" id="KW-0408">Iron</keyword>
<dbReference type="CDD" id="cd01335">
    <property type="entry name" value="Radical_SAM"/>
    <property type="match status" value="1"/>
</dbReference>
<feature type="binding site" evidence="9">
    <location>
        <position position="96"/>
    </location>
    <ligand>
        <name>[4Fe-4S] cluster</name>
        <dbReference type="ChEBI" id="CHEBI:49883"/>
        <label>2</label>
        <note>4Fe-4S-S-AdoMet</note>
    </ligand>
</feature>
<dbReference type="FunFam" id="3.20.20.70:FF:000040">
    <property type="entry name" value="Lipoyl synthase"/>
    <property type="match status" value="1"/>
</dbReference>
<evidence type="ECO:0000256" key="2">
    <source>
        <dbReference type="ARBA" id="ARBA00022490"/>
    </source>
</evidence>
<evidence type="ECO:0000256" key="5">
    <source>
        <dbReference type="ARBA" id="ARBA00022723"/>
    </source>
</evidence>
<proteinExistence type="inferred from homology"/>
<evidence type="ECO:0000256" key="3">
    <source>
        <dbReference type="ARBA" id="ARBA00022679"/>
    </source>
</evidence>
<dbReference type="InterPro" id="IPR003698">
    <property type="entry name" value="Lipoyl_synth"/>
</dbReference>
<evidence type="ECO:0000256" key="8">
    <source>
        <dbReference type="ARBA" id="ARBA00047326"/>
    </source>
</evidence>
<dbReference type="GO" id="GO:0046872">
    <property type="term" value="F:metal ion binding"/>
    <property type="evidence" value="ECO:0007669"/>
    <property type="project" value="UniProtKB-KW"/>
</dbReference>
<dbReference type="NCBIfam" id="NF009544">
    <property type="entry name" value="PRK12928.1"/>
    <property type="match status" value="1"/>
</dbReference>
<dbReference type="Proteomes" id="UP000502533">
    <property type="component" value="Chromosome"/>
</dbReference>
<dbReference type="AlphaFoldDB" id="A0A181CBG6"/>
<dbReference type="InterPro" id="IPR006638">
    <property type="entry name" value="Elp3/MiaA/NifB-like_rSAM"/>
</dbReference>
<organism evidence="10 11">
    <name type="scientific">Komagataeibacter rhaeticus</name>
    <dbReference type="NCBI Taxonomy" id="215221"/>
    <lineage>
        <taxon>Bacteria</taxon>
        <taxon>Pseudomonadati</taxon>
        <taxon>Pseudomonadota</taxon>
        <taxon>Alphaproteobacteria</taxon>
        <taxon>Acetobacterales</taxon>
        <taxon>Acetobacteraceae</taxon>
        <taxon>Komagataeibacter</taxon>
    </lineage>
</organism>
<dbReference type="UniPathway" id="UPA00538">
    <property type="reaction ID" value="UER00593"/>
</dbReference>
<dbReference type="SFLD" id="SFLDS00029">
    <property type="entry name" value="Radical_SAM"/>
    <property type="match status" value="1"/>
</dbReference>
<dbReference type="GO" id="GO:0016992">
    <property type="term" value="F:lipoate synthase activity"/>
    <property type="evidence" value="ECO:0007669"/>
    <property type="project" value="UniProtKB-UniRule"/>
</dbReference>
<comment type="cofactor">
    <cofactor evidence="9">
        <name>[4Fe-4S] cluster</name>
        <dbReference type="ChEBI" id="CHEBI:49883"/>
    </cofactor>
    <text evidence="9">Binds 2 [4Fe-4S] clusters per subunit. One cluster is coordinated with 3 cysteines and an exchangeable S-adenosyl-L-methionine.</text>
</comment>
<accession>A0A181CBG6</accession>
<dbReference type="PANTHER" id="PTHR10949">
    <property type="entry name" value="LIPOYL SYNTHASE"/>
    <property type="match status" value="1"/>
</dbReference>
<dbReference type="SFLD" id="SFLDG01058">
    <property type="entry name" value="lipoyl_synthase_like"/>
    <property type="match status" value="1"/>
</dbReference>
<evidence type="ECO:0000256" key="7">
    <source>
        <dbReference type="ARBA" id="ARBA00023014"/>
    </source>
</evidence>
<keyword evidence="5 9" id="KW-0479">Metal-binding</keyword>
<reference evidence="10 11" key="1">
    <citation type="submission" date="2020-03" db="EMBL/GenBank/DDBJ databases">
        <title>Isolation of cellulose-producing strains, genome characterization and application of the synthesized cellulose films as an economical and sustainable material for piezoelectric sensor construction.</title>
        <authorList>
            <person name="Mangayil R.K."/>
        </authorList>
    </citation>
    <scope>NUCLEOTIDE SEQUENCE [LARGE SCALE GENOMIC DNA]</scope>
    <source>
        <strain evidence="10 11">ENS 9a1a</strain>
    </source>
</reference>
<dbReference type="NCBIfam" id="NF004019">
    <property type="entry name" value="PRK05481.1"/>
    <property type="match status" value="1"/>
</dbReference>
<dbReference type="RefSeq" id="WP_040000011.1">
    <property type="nucleotide sequence ID" value="NZ_CALMTF010000056.1"/>
</dbReference>
<gene>
    <name evidence="9 10" type="primary">lipA</name>
    <name evidence="10" type="ORF">GWK63_09510</name>
</gene>
<dbReference type="GeneID" id="85022391"/>
<dbReference type="KEGG" id="kre:GWK63_09510"/>
<dbReference type="Pfam" id="PF04055">
    <property type="entry name" value="Radical_SAM"/>
    <property type="match status" value="1"/>
</dbReference>
<keyword evidence="2 9" id="KW-0963">Cytoplasm</keyword>
<keyword evidence="4 9" id="KW-0949">S-adenosyl-L-methionine</keyword>
<feature type="binding site" evidence="9">
    <location>
        <position position="74"/>
    </location>
    <ligand>
        <name>[4Fe-4S] cluster</name>
        <dbReference type="ChEBI" id="CHEBI:49883"/>
        <label>1</label>
    </ligand>
</feature>
<dbReference type="GO" id="GO:0005737">
    <property type="term" value="C:cytoplasm"/>
    <property type="evidence" value="ECO:0007669"/>
    <property type="project" value="UniProtKB-SubCell"/>
</dbReference>
<dbReference type="GO" id="GO:0051539">
    <property type="term" value="F:4 iron, 4 sulfur cluster binding"/>
    <property type="evidence" value="ECO:0007669"/>
    <property type="project" value="UniProtKB-UniRule"/>
</dbReference>
<keyword evidence="1 9" id="KW-0004">4Fe-4S</keyword>
<comment type="similarity">
    <text evidence="9">Belongs to the radical SAM superfamily. Lipoyl synthase family.</text>
</comment>
<name>A0A181CBG6_9PROT</name>
<dbReference type="InterPro" id="IPR007197">
    <property type="entry name" value="rSAM"/>
</dbReference>
<evidence type="ECO:0000256" key="1">
    <source>
        <dbReference type="ARBA" id="ARBA00022485"/>
    </source>
</evidence>
<dbReference type="SUPFAM" id="SSF102114">
    <property type="entry name" value="Radical SAM enzymes"/>
    <property type="match status" value="1"/>
</dbReference>
<dbReference type="Gene3D" id="3.20.20.70">
    <property type="entry name" value="Aldolase class I"/>
    <property type="match status" value="1"/>
</dbReference>
<feature type="binding site" evidence="9">
    <location>
        <position position="63"/>
    </location>
    <ligand>
        <name>[4Fe-4S] cluster</name>
        <dbReference type="ChEBI" id="CHEBI:49883"/>
        <label>1</label>
    </ligand>
</feature>
<comment type="function">
    <text evidence="9">Catalyzes the radical-mediated insertion of two sulfur atoms into the C-6 and C-8 positions of the octanoyl moiety bound to the lipoyl domains of lipoate-dependent enzymes, thereby converting the octanoylated domains into lipoylated derivatives.</text>
</comment>
<dbReference type="EC" id="2.8.1.8" evidence="9"/>
<keyword evidence="7 9" id="KW-0411">Iron-sulfur</keyword>
<dbReference type="NCBIfam" id="TIGR00510">
    <property type="entry name" value="lipA"/>
    <property type="match status" value="1"/>
</dbReference>
<feature type="binding site" evidence="9">
    <location>
        <position position="93"/>
    </location>
    <ligand>
        <name>[4Fe-4S] cluster</name>
        <dbReference type="ChEBI" id="CHEBI:49883"/>
        <label>2</label>
        <note>4Fe-4S-S-AdoMet</note>
    </ligand>
</feature>
<dbReference type="GO" id="GO:0009249">
    <property type="term" value="P:protein lipoylation"/>
    <property type="evidence" value="ECO:0007669"/>
    <property type="project" value="UniProtKB-UniRule"/>
</dbReference>
<dbReference type="HAMAP" id="MF_00206">
    <property type="entry name" value="Lipoyl_synth"/>
    <property type="match status" value="1"/>
</dbReference>
<sequence>MSVRLTIDHRKKTDAALRHPEKAHRPDNPIARKPDWIRVRAPNHPTYHETRRLMRDNNLVTVCEEAACPNIGECWSQRHATMMIMGEICTRACAFCNVTTGLPHALDADEPERVADAVARLGLRHVVITSVDRDDLPDGGAHHFARVIGAIRAHAPDTTIEILTPDFLRKPGALEVVVRARPDVFNHNLETVPRLYTTIRPGARYYQSMRLLDDVKKMDPSIFTKSGLMLGLGEERPEILQVMDDLRIADVDFITLGQYLQPTVKHAAVARFVTPEEFADYAGMARVKGFLQVSSSPLTRSSYHADADFAELRAAREQRLRGERGVMEIM</sequence>
<feature type="binding site" evidence="9">
    <location>
        <position position="89"/>
    </location>
    <ligand>
        <name>[4Fe-4S] cluster</name>
        <dbReference type="ChEBI" id="CHEBI:49883"/>
        <label>2</label>
        <note>4Fe-4S-S-AdoMet</note>
    </ligand>
</feature>
<comment type="catalytic activity">
    <reaction evidence="8 9">
        <text>[[Fe-S] cluster scaffold protein carrying a second [4Fe-4S](2+) cluster] + N(6)-octanoyl-L-lysyl-[protein] + 2 oxidized [2Fe-2S]-[ferredoxin] + 2 S-adenosyl-L-methionine + 4 H(+) = [[Fe-S] cluster scaffold protein] + N(6)-[(R)-dihydrolipoyl]-L-lysyl-[protein] + 4 Fe(3+) + 2 hydrogen sulfide + 2 5'-deoxyadenosine + 2 L-methionine + 2 reduced [2Fe-2S]-[ferredoxin]</text>
        <dbReference type="Rhea" id="RHEA:16585"/>
        <dbReference type="Rhea" id="RHEA-COMP:9928"/>
        <dbReference type="Rhea" id="RHEA-COMP:10000"/>
        <dbReference type="Rhea" id="RHEA-COMP:10001"/>
        <dbReference type="Rhea" id="RHEA-COMP:10475"/>
        <dbReference type="Rhea" id="RHEA-COMP:14568"/>
        <dbReference type="Rhea" id="RHEA-COMP:14569"/>
        <dbReference type="ChEBI" id="CHEBI:15378"/>
        <dbReference type="ChEBI" id="CHEBI:17319"/>
        <dbReference type="ChEBI" id="CHEBI:29034"/>
        <dbReference type="ChEBI" id="CHEBI:29919"/>
        <dbReference type="ChEBI" id="CHEBI:33722"/>
        <dbReference type="ChEBI" id="CHEBI:33737"/>
        <dbReference type="ChEBI" id="CHEBI:33738"/>
        <dbReference type="ChEBI" id="CHEBI:57844"/>
        <dbReference type="ChEBI" id="CHEBI:59789"/>
        <dbReference type="ChEBI" id="CHEBI:78809"/>
        <dbReference type="ChEBI" id="CHEBI:83100"/>
        <dbReference type="EC" id="2.8.1.8"/>
    </reaction>
</comment>
<evidence type="ECO:0000256" key="6">
    <source>
        <dbReference type="ARBA" id="ARBA00023004"/>
    </source>
</evidence>
<dbReference type="SMART" id="SM00729">
    <property type="entry name" value="Elp3"/>
    <property type="match status" value="1"/>
</dbReference>
<keyword evidence="3 9" id="KW-0808">Transferase</keyword>
<keyword evidence="11" id="KW-1185">Reference proteome</keyword>
<dbReference type="EMBL" id="CP050139">
    <property type="protein sequence ID" value="QIP35669.1"/>
    <property type="molecule type" value="Genomic_DNA"/>
</dbReference>
<evidence type="ECO:0000256" key="9">
    <source>
        <dbReference type="HAMAP-Rule" id="MF_00206"/>
    </source>
</evidence>
<evidence type="ECO:0000313" key="11">
    <source>
        <dbReference type="Proteomes" id="UP000502533"/>
    </source>
</evidence>
<evidence type="ECO:0000256" key="4">
    <source>
        <dbReference type="ARBA" id="ARBA00022691"/>
    </source>
</evidence>
<protein>
    <recommendedName>
        <fullName evidence="9">Lipoyl synthase</fullName>
        <ecNumber evidence="9">2.8.1.8</ecNumber>
    </recommendedName>
    <alternativeName>
        <fullName evidence="9">Lip-syn</fullName>
        <shortName evidence="9">LS</shortName>
    </alternativeName>
    <alternativeName>
        <fullName evidence="9">Lipoate synthase</fullName>
    </alternativeName>
    <alternativeName>
        <fullName evidence="9">Lipoic acid synthase</fullName>
    </alternativeName>
    <alternativeName>
        <fullName evidence="9">Sulfur insertion protein LipA</fullName>
    </alternativeName>
</protein>
<dbReference type="PROSITE" id="PS51918">
    <property type="entry name" value="RADICAL_SAM"/>
    <property type="match status" value="1"/>
</dbReference>
<dbReference type="InterPro" id="IPR013785">
    <property type="entry name" value="Aldolase_TIM"/>
</dbReference>
<dbReference type="SFLD" id="SFLDF00271">
    <property type="entry name" value="lipoyl_synthase"/>
    <property type="match status" value="1"/>
</dbReference>
<dbReference type="PANTHER" id="PTHR10949:SF0">
    <property type="entry name" value="LIPOYL SYNTHASE, MITOCHONDRIAL"/>
    <property type="match status" value="1"/>
</dbReference>
<dbReference type="PIRSF" id="PIRSF005963">
    <property type="entry name" value="Lipoyl_synth"/>
    <property type="match status" value="1"/>
</dbReference>
<dbReference type="InterPro" id="IPR058240">
    <property type="entry name" value="rSAM_sf"/>
</dbReference>
<comment type="pathway">
    <text evidence="9">Protein modification; protein lipoylation via endogenous pathway; protein N(6)-(lipoyl)lysine from octanoyl-[acyl-carrier-protein]: step 2/2.</text>
</comment>
<evidence type="ECO:0000313" key="10">
    <source>
        <dbReference type="EMBL" id="QIP35669.1"/>
    </source>
</evidence>
<feature type="binding site" evidence="9">
    <location>
        <position position="302"/>
    </location>
    <ligand>
        <name>[4Fe-4S] cluster</name>
        <dbReference type="ChEBI" id="CHEBI:49883"/>
        <label>1</label>
    </ligand>
</feature>
<comment type="subcellular location">
    <subcellularLocation>
        <location evidence="9">Cytoplasm</location>
    </subcellularLocation>
</comment>
<feature type="binding site" evidence="9">
    <location>
        <position position="68"/>
    </location>
    <ligand>
        <name>[4Fe-4S] cluster</name>
        <dbReference type="ChEBI" id="CHEBI:49883"/>
        <label>1</label>
    </ligand>
</feature>